<sequence>MKMEILLEPTSNKLMVGDLCDSLRIKLVTTGKKRWCDSIRIKLVPAGNPVKEILLKLNLPDHRKLKDGGVPDSS</sequence>
<comment type="caution">
    <text evidence="1">The sequence shown here is derived from an EMBL/GenBank/DDBJ whole genome shotgun (WGS) entry which is preliminary data.</text>
</comment>
<name>A0ABQ4ZK33_9ASTR</name>
<proteinExistence type="predicted"/>
<accession>A0ABQ4ZK33</accession>
<reference evidence="1" key="2">
    <citation type="submission" date="2022-01" db="EMBL/GenBank/DDBJ databases">
        <authorList>
            <person name="Yamashiro T."/>
            <person name="Shiraishi A."/>
            <person name="Satake H."/>
            <person name="Nakayama K."/>
        </authorList>
    </citation>
    <scope>NUCLEOTIDE SEQUENCE</scope>
</reference>
<reference evidence="1" key="1">
    <citation type="journal article" date="2022" name="Int. J. Mol. Sci.">
        <title>Draft Genome of Tanacetum Coccineum: Genomic Comparison of Closely Related Tanacetum-Family Plants.</title>
        <authorList>
            <person name="Yamashiro T."/>
            <person name="Shiraishi A."/>
            <person name="Nakayama K."/>
            <person name="Satake H."/>
        </authorList>
    </citation>
    <scope>NUCLEOTIDE SEQUENCE</scope>
</reference>
<dbReference type="EMBL" id="BQNB010011329">
    <property type="protein sequence ID" value="GJS89153.1"/>
    <property type="molecule type" value="Genomic_DNA"/>
</dbReference>
<gene>
    <name evidence="1" type="ORF">Tco_0771789</name>
</gene>
<evidence type="ECO:0000313" key="1">
    <source>
        <dbReference type="EMBL" id="GJS89153.1"/>
    </source>
</evidence>
<dbReference type="Proteomes" id="UP001151760">
    <property type="component" value="Unassembled WGS sequence"/>
</dbReference>
<protein>
    <submittedName>
        <fullName evidence="1">Uncharacterized protein</fullName>
    </submittedName>
</protein>
<organism evidence="1 2">
    <name type="scientific">Tanacetum coccineum</name>
    <dbReference type="NCBI Taxonomy" id="301880"/>
    <lineage>
        <taxon>Eukaryota</taxon>
        <taxon>Viridiplantae</taxon>
        <taxon>Streptophyta</taxon>
        <taxon>Embryophyta</taxon>
        <taxon>Tracheophyta</taxon>
        <taxon>Spermatophyta</taxon>
        <taxon>Magnoliopsida</taxon>
        <taxon>eudicotyledons</taxon>
        <taxon>Gunneridae</taxon>
        <taxon>Pentapetalae</taxon>
        <taxon>asterids</taxon>
        <taxon>campanulids</taxon>
        <taxon>Asterales</taxon>
        <taxon>Asteraceae</taxon>
        <taxon>Asteroideae</taxon>
        <taxon>Anthemideae</taxon>
        <taxon>Anthemidinae</taxon>
        <taxon>Tanacetum</taxon>
    </lineage>
</organism>
<evidence type="ECO:0000313" key="2">
    <source>
        <dbReference type="Proteomes" id="UP001151760"/>
    </source>
</evidence>
<keyword evidence="2" id="KW-1185">Reference proteome</keyword>